<name>S3BWV7_9BURK</name>
<feature type="domain" description="YbhG-like alpha-helical hairpin" evidence="4">
    <location>
        <begin position="88"/>
        <end position="205"/>
    </location>
</feature>
<dbReference type="PANTHER" id="PTHR32347">
    <property type="entry name" value="EFFLUX SYSTEM COMPONENT YKNX-RELATED"/>
    <property type="match status" value="1"/>
</dbReference>
<dbReference type="EMBL" id="ATCF01000022">
    <property type="protein sequence ID" value="EPD98567.1"/>
    <property type="molecule type" value="Genomic_DNA"/>
</dbReference>
<dbReference type="RefSeq" id="WP_016474795.1">
    <property type="nucleotide sequence ID" value="NZ_KE150480.1"/>
</dbReference>
<dbReference type="PATRIC" id="fig|1203554.3.peg.1685"/>
<gene>
    <name evidence="5" type="ORF">HMPREF1476_01606</name>
</gene>
<accession>S3BWV7</accession>
<sequence>MSSAKKIVLLVGTAAAAAALYYGLNWWEAHRSVPPTVAWGTVDMRTVDLMFETSGRIASLAKEEGERVKKGEPLGELDLRALKIERERTAAQLEGLDADWKLALEGYRTEEIDAARAQAEAAESSAKLAQTTLARTQKLYRAHVASDQALDEARSNADNLTKVFAAAQADLARLTAGLRPEEIRAKKAARDAGEAALKALDYQIDVASRIESPVDGVIRSRLLEPGDMASASKRVYEIAVTSPKWVRAYVTETQLGFIKEGAPARITTDTTPAYEATVGYISPEAEFTPKTVQTQDLRTLLVYEVRLTLSDPENKLRLGQPVTVDFAPHAEAQSGFLDLSSKAAP</sequence>
<dbReference type="STRING" id="1203554.HMPREF1476_01606"/>
<evidence type="ECO:0000256" key="3">
    <source>
        <dbReference type="SAM" id="Coils"/>
    </source>
</evidence>
<dbReference type="Pfam" id="PF25881">
    <property type="entry name" value="HH_YBHG"/>
    <property type="match status" value="1"/>
</dbReference>
<dbReference type="Gene3D" id="2.40.50.100">
    <property type="match status" value="1"/>
</dbReference>
<dbReference type="InterPro" id="IPR059052">
    <property type="entry name" value="HH_YbhG-like"/>
</dbReference>
<evidence type="ECO:0000313" key="6">
    <source>
        <dbReference type="Proteomes" id="UP000014400"/>
    </source>
</evidence>
<dbReference type="InterPro" id="IPR050465">
    <property type="entry name" value="UPF0194_transport"/>
</dbReference>
<dbReference type="AlphaFoldDB" id="S3BWV7"/>
<evidence type="ECO:0000256" key="1">
    <source>
        <dbReference type="ARBA" id="ARBA00004196"/>
    </source>
</evidence>
<comment type="subcellular location">
    <subcellularLocation>
        <location evidence="1">Cell envelope</location>
    </subcellularLocation>
</comment>
<feature type="coiled-coil region" evidence="3">
    <location>
        <begin position="79"/>
        <end position="170"/>
    </location>
</feature>
<keyword evidence="2 3" id="KW-0175">Coiled coil</keyword>
<evidence type="ECO:0000259" key="4">
    <source>
        <dbReference type="Pfam" id="PF25881"/>
    </source>
</evidence>
<reference evidence="5 6" key="1">
    <citation type="submission" date="2013-04" db="EMBL/GenBank/DDBJ databases">
        <title>The Genome Sequence of Sutterella wadsworthensis HGA0223.</title>
        <authorList>
            <consortium name="The Broad Institute Genomics Platform"/>
            <person name="Earl A."/>
            <person name="Ward D."/>
            <person name="Feldgarden M."/>
            <person name="Gevers D."/>
            <person name="Schmidt T.M."/>
            <person name="Dover J."/>
            <person name="Dai D."/>
            <person name="Walker B."/>
            <person name="Young S."/>
            <person name="Zeng Q."/>
            <person name="Gargeya S."/>
            <person name="Fitzgerald M."/>
            <person name="Haas B."/>
            <person name="Abouelleil A."/>
            <person name="Allen A.W."/>
            <person name="Alvarado L."/>
            <person name="Arachchi H.M."/>
            <person name="Berlin A.M."/>
            <person name="Chapman S.B."/>
            <person name="Gainer-Dewar J."/>
            <person name="Goldberg J."/>
            <person name="Griggs A."/>
            <person name="Gujja S."/>
            <person name="Hansen M."/>
            <person name="Howarth C."/>
            <person name="Imamovic A."/>
            <person name="Ireland A."/>
            <person name="Larimer J."/>
            <person name="McCowan C."/>
            <person name="Murphy C."/>
            <person name="Pearson M."/>
            <person name="Poon T.W."/>
            <person name="Priest M."/>
            <person name="Roberts A."/>
            <person name="Saif S."/>
            <person name="Shea T."/>
            <person name="Sisk P."/>
            <person name="Sykes S."/>
            <person name="Wortman J."/>
            <person name="Nusbaum C."/>
            <person name="Birren B."/>
        </authorList>
    </citation>
    <scope>NUCLEOTIDE SEQUENCE [LARGE SCALE GENOMIC DNA]</scope>
    <source>
        <strain evidence="5 6">HGA0223</strain>
    </source>
</reference>
<dbReference type="SUPFAM" id="SSF111369">
    <property type="entry name" value="HlyD-like secretion proteins"/>
    <property type="match status" value="1"/>
</dbReference>
<evidence type="ECO:0000256" key="2">
    <source>
        <dbReference type="ARBA" id="ARBA00023054"/>
    </source>
</evidence>
<protein>
    <recommendedName>
        <fullName evidence="4">YbhG-like alpha-helical hairpin domain-containing protein</fullName>
    </recommendedName>
</protein>
<proteinExistence type="predicted"/>
<dbReference type="PANTHER" id="PTHR32347:SF29">
    <property type="entry name" value="UPF0194 MEMBRANE PROTEIN YBHG"/>
    <property type="match status" value="1"/>
</dbReference>
<dbReference type="eggNOG" id="COG0845">
    <property type="taxonomic scope" value="Bacteria"/>
</dbReference>
<dbReference type="HOGENOM" id="CLU_018816_6_3_4"/>
<keyword evidence="6" id="KW-1185">Reference proteome</keyword>
<evidence type="ECO:0000313" key="5">
    <source>
        <dbReference type="EMBL" id="EPD98567.1"/>
    </source>
</evidence>
<organism evidence="5 6">
    <name type="scientific">Sutterella wadsworthensis HGA0223</name>
    <dbReference type="NCBI Taxonomy" id="1203554"/>
    <lineage>
        <taxon>Bacteria</taxon>
        <taxon>Pseudomonadati</taxon>
        <taxon>Pseudomonadota</taxon>
        <taxon>Betaproteobacteria</taxon>
        <taxon>Burkholderiales</taxon>
        <taxon>Sutterellaceae</taxon>
        <taxon>Sutterella</taxon>
    </lineage>
</organism>
<dbReference type="Proteomes" id="UP000014400">
    <property type="component" value="Unassembled WGS sequence"/>
</dbReference>
<dbReference type="Gene3D" id="2.40.30.170">
    <property type="match status" value="1"/>
</dbReference>
<dbReference type="GO" id="GO:0030313">
    <property type="term" value="C:cell envelope"/>
    <property type="evidence" value="ECO:0007669"/>
    <property type="project" value="UniProtKB-SubCell"/>
</dbReference>
<comment type="caution">
    <text evidence="5">The sequence shown here is derived from an EMBL/GenBank/DDBJ whole genome shotgun (WGS) entry which is preliminary data.</text>
</comment>